<evidence type="ECO:0000313" key="1">
    <source>
        <dbReference type="EMBL" id="QHT99525.1"/>
    </source>
</evidence>
<proteinExistence type="predicted"/>
<dbReference type="EMBL" id="MN740310">
    <property type="protein sequence ID" value="QHT99525.1"/>
    <property type="molecule type" value="Genomic_DNA"/>
</dbReference>
<name>A0A6C0J4A3_9ZZZZ</name>
<organism evidence="1">
    <name type="scientific">viral metagenome</name>
    <dbReference type="NCBI Taxonomy" id="1070528"/>
    <lineage>
        <taxon>unclassified sequences</taxon>
        <taxon>metagenomes</taxon>
        <taxon>organismal metagenomes</taxon>
    </lineage>
</organism>
<dbReference type="AlphaFoldDB" id="A0A6C0J4A3"/>
<sequence length="101" mass="11703">MNTEEDFDVLGDYITNIVSIARKVFSEPPKPLNSIMLMIDEKEYEDEIFENVAWFGMKFLFGDNATPETVSENDFKKLNEYMASMGRIILVNDNNIKIIKL</sequence>
<protein>
    <submittedName>
        <fullName evidence="1">Uncharacterized protein</fullName>
    </submittedName>
</protein>
<reference evidence="1" key="1">
    <citation type="journal article" date="2020" name="Nature">
        <title>Giant virus diversity and host interactions through global metagenomics.</title>
        <authorList>
            <person name="Schulz F."/>
            <person name="Roux S."/>
            <person name="Paez-Espino D."/>
            <person name="Jungbluth S."/>
            <person name="Walsh D.A."/>
            <person name="Denef V.J."/>
            <person name="McMahon K.D."/>
            <person name="Konstantinidis K.T."/>
            <person name="Eloe-Fadrosh E.A."/>
            <person name="Kyrpides N.C."/>
            <person name="Woyke T."/>
        </authorList>
    </citation>
    <scope>NUCLEOTIDE SEQUENCE</scope>
    <source>
        <strain evidence="1">GVMAG-M-3300025727-45</strain>
    </source>
</reference>
<accession>A0A6C0J4A3</accession>